<reference evidence="8" key="1">
    <citation type="submission" date="2019-10" db="EMBL/GenBank/DDBJ databases">
        <title>Lacipirellula parvula gen. nov., sp. nov., representing a lineage of planctomycetes widespread in freshwater anoxic habitats, and description of the family Lacipirellulaceae.</title>
        <authorList>
            <person name="Dedysh S.N."/>
            <person name="Kulichevskaya I.S."/>
            <person name="Beletsky A.V."/>
            <person name="Rakitin A.L."/>
            <person name="Mardanov A.V."/>
            <person name="Ivanova A.A."/>
            <person name="Saltykova V.X."/>
            <person name="Rijpstra W.I.C."/>
            <person name="Sinninghe Damste J.S."/>
            <person name="Ravin N.V."/>
        </authorList>
    </citation>
    <scope>NUCLEOTIDE SEQUENCE [LARGE SCALE GENOMIC DNA]</scope>
    <source>
        <strain evidence="8">PX69</strain>
    </source>
</reference>
<dbReference type="KEGG" id="lpav:PLANPX_5701"/>
<organism evidence="7 8">
    <name type="scientific">Lacipirellula parvula</name>
    <dbReference type="NCBI Taxonomy" id="2650471"/>
    <lineage>
        <taxon>Bacteria</taxon>
        <taxon>Pseudomonadati</taxon>
        <taxon>Planctomycetota</taxon>
        <taxon>Planctomycetia</taxon>
        <taxon>Pirellulales</taxon>
        <taxon>Lacipirellulaceae</taxon>
        <taxon>Lacipirellula</taxon>
    </lineage>
</organism>
<accession>A0A5K7XQS7</accession>
<keyword evidence="8" id="KW-1185">Reference proteome</keyword>
<dbReference type="InterPro" id="IPR011042">
    <property type="entry name" value="6-blade_b-propeller_TolB-like"/>
</dbReference>
<dbReference type="InterPro" id="IPR036909">
    <property type="entry name" value="Cyt_c-like_dom_sf"/>
</dbReference>
<name>A0A5K7XQS7_9BACT</name>
<gene>
    <name evidence="7" type="ORF">PLANPX_5701</name>
</gene>
<evidence type="ECO:0000256" key="4">
    <source>
        <dbReference type="PROSITE-ProRule" id="PRU00433"/>
    </source>
</evidence>
<feature type="signal peptide" evidence="5">
    <location>
        <begin position="1"/>
        <end position="22"/>
    </location>
</feature>
<feature type="domain" description="Cytochrome c" evidence="6">
    <location>
        <begin position="47"/>
        <end position="185"/>
    </location>
</feature>
<keyword evidence="3 4" id="KW-0408">Iron</keyword>
<feature type="chain" id="PRO_5024950347" description="Cytochrome c domain-containing protein" evidence="5">
    <location>
        <begin position="23"/>
        <end position="730"/>
    </location>
</feature>
<dbReference type="SUPFAM" id="SSF46626">
    <property type="entry name" value="Cytochrome c"/>
    <property type="match status" value="1"/>
</dbReference>
<dbReference type="PANTHER" id="PTHR19328:SF75">
    <property type="entry name" value="ALDOSE SUGAR DEHYDROGENASE YLII"/>
    <property type="match status" value="1"/>
</dbReference>
<dbReference type="InterPro" id="IPR011041">
    <property type="entry name" value="Quinoprot_gluc/sorb_DH_b-prop"/>
</dbReference>
<dbReference type="PROSITE" id="PS51007">
    <property type="entry name" value="CYTC"/>
    <property type="match status" value="1"/>
</dbReference>
<dbReference type="InterPro" id="IPR012938">
    <property type="entry name" value="Glc/Sorbosone_DH"/>
</dbReference>
<dbReference type="GO" id="GO:0009055">
    <property type="term" value="F:electron transfer activity"/>
    <property type="evidence" value="ECO:0007669"/>
    <property type="project" value="InterPro"/>
</dbReference>
<dbReference type="Gene3D" id="1.10.760.10">
    <property type="entry name" value="Cytochrome c-like domain"/>
    <property type="match status" value="1"/>
</dbReference>
<dbReference type="SUPFAM" id="SSF50952">
    <property type="entry name" value="Soluble quinoprotein glucose dehydrogenase"/>
    <property type="match status" value="1"/>
</dbReference>
<dbReference type="GO" id="GO:0020037">
    <property type="term" value="F:heme binding"/>
    <property type="evidence" value="ECO:0007669"/>
    <property type="project" value="InterPro"/>
</dbReference>
<keyword evidence="5" id="KW-0732">Signal</keyword>
<evidence type="ECO:0000256" key="3">
    <source>
        <dbReference type="ARBA" id="ARBA00023004"/>
    </source>
</evidence>
<dbReference type="PANTHER" id="PTHR19328">
    <property type="entry name" value="HEDGEHOG-INTERACTING PROTEIN"/>
    <property type="match status" value="1"/>
</dbReference>
<proteinExistence type="predicted"/>
<dbReference type="EMBL" id="AP021861">
    <property type="protein sequence ID" value="BBO36089.1"/>
    <property type="molecule type" value="Genomic_DNA"/>
</dbReference>
<dbReference type="GO" id="GO:0046872">
    <property type="term" value="F:metal ion binding"/>
    <property type="evidence" value="ECO:0007669"/>
    <property type="project" value="UniProtKB-KW"/>
</dbReference>
<sequence>MRKTLSLSLAILIGAWHASTHGAESSSSTADEQARRDYAEYALTHQGNVARGKLVFERSAGPNCAKCHTVDGNRRFAGPDLSSIGDKFELPELIDSILNPSATIAIGYGNTIVQTDAGTTHAGVMQRVTADWLELLDENSRPVRIPAAEVVATQESDVSLMPAGLEKSMTRDEFVDLLAYLQSLRQELGASASPSTPNEIPPCAEPVQFVPLFDASLRFDHPVWIGRIPGDGRRYVVLEHAGMSWIVEKTPAGDRRTPLLDLSGVVRRGGATGLLGFAFHPKFTENHRYFLKYHVVEAGQISTIVEERSFAPDFKGDSGQPPRQLLKIPSVTQDHNGGSIVFGPDGYLYIGTGDTGPQRDPRGHGQDLGSLLGKMLRIDVDQTEADKAYAIPPDNPFVGVDGIRPEIWAYGFREPWRYSFDRQTNDLWVGDVGQDRFEEVTLARVGENHGWNVFEGATPFSEEYRREHERYVSPVLSYPRRLGVSVTGGYVYRGARTPALIGQYVFGDFESRRLWALLPEGRNTKEIVEIGRSPTRIVSFAEDADGELLMVGFDDGVVYRLDFEQIDLSPLETHTIAATAEQSPVLWRYTLESPSENWTADSFDDSSWSLAPGGFGTTGTPGAIVRTDWHARDIWLRRSFDLPTAPSATATFDDREFALRIHHDEDVEIYLNGVEIARLPRWTSGYAEIPLSATAASALKPGKNVLSIHCRQNSGGQYIDAGIVEYVRPR</sequence>
<evidence type="ECO:0000256" key="1">
    <source>
        <dbReference type="ARBA" id="ARBA00022617"/>
    </source>
</evidence>
<protein>
    <recommendedName>
        <fullName evidence="6">Cytochrome c domain-containing protein</fullName>
    </recommendedName>
</protein>
<dbReference type="Proteomes" id="UP000326837">
    <property type="component" value="Chromosome"/>
</dbReference>
<evidence type="ECO:0000259" key="6">
    <source>
        <dbReference type="PROSITE" id="PS51007"/>
    </source>
</evidence>
<evidence type="ECO:0000313" key="7">
    <source>
        <dbReference type="EMBL" id="BBO36089.1"/>
    </source>
</evidence>
<dbReference type="Gene3D" id="2.120.10.30">
    <property type="entry name" value="TolB, C-terminal domain"/>
    <property type="match status" value="1"/>
</dbReference>
<dbReference type="NCBIfam" id="TIGR02603">
    <property type="entry name" value="CxxCH_TIGR02603"/>
    <property type="match status" value="1"/>
</dbReference>
<evidence type="ECO:0000313" key="8">
    <source>
        <dbReference type="Proteomes" id="UP000326837"/>
    </source>
</evidence>
<dbReference type="AlphaFoldDB" id="A0A5K7XQS7"/>
<dbReference type="InterPro" id="IPR009056">
    <property type="entry name" value="Cyt_c-like_dom"/>
</dbReference>
<keyword evidence="1 4" id="KW-0349">Heme</keyword>
<dbReference type="Pfam" id="PF07995">
    <property type="entry name" value="GSDH"/>
    <property type="match status" value="1"/>
</dbReference>
<dbReference type="RefSeq" id="WP_152101329.1">
    <property type="nucleotide sequence ID" value="NZ_AP021861.1"/>
</dbReference>
<dbReference type="Gene3D" id="2.60.120.260">
    <property type="entry name" value="Galactose-binding domain-like"/>
    <property type="match status" value="1"/>
</dbReference>
<evidence type="ECO:0000256" key="5">
    <source>
        <dbReference type="SAM" id="SignalP"/>
    </source>
</evidence>
<keyword evidence="2 4" id="KW-0479">Metal-binding</keyword>
<dbReference type="SUPFAM" id="SSF49785">
    <property type="entry name" value="Galactose-binding domain-like"/>
    <property type="match status" value="1"/>
</dbReference>
<evidence type="ECO:0000256" key="2">
    <source>
        <dbReference type="ARBA" id="ARBA00022723"/>
    </source>
</evidence>
<dbReference type="InterPro" id="IPR008979">
    <property type="entry name" value="Galactose-bd-like_sf"/>
</dbReference>
<dbReference type="InterPro" id="IPR013427">
    <property type="entry name" value="Haem-bd_dom_put"/>
</dbReference>